<comment type="caution">
    <text evidence="1">The sequence shown here is derived from an EMBL/GenBank/DDBJ whole genome shotgun (WGS) entry which is preliminary data.</text>
</comment>
<dbReference type="Proteomes" id="UP000252792">
    <property type="component" value="Unassembled WGS sequence"/>
</dbReference>
<evidence type="ECO:0000313" key="1">
    <source>
        <dbReference type="EMBL" id="RBP83526.1"/>
    </source>
</evidence>
<gene>
    <name evidence="1" type="ORF">DFP80_106171</name>
</gene>
<organism evidence="1 2">
    <name type="scientific">Marinomonas rhizomae</name>
    <dbReference type="NCBI Taxonomy" id="491948"/>
    <lineage>
        <taxon>Bacteria</taxon>
        <taxon>Pseudomonadati</taxon>
        <taxon>Pseudomonadota</taxon>
        <taxon>Gammaproteobacteria</taxon>
        <taxon>Oceanospirillales</taxon>
        <taxon>Oceanospirillaceae</taxon>
        <taxon>Marinomonas</taxon>
    </lineage>
</organism>
<name>A0A366J929_9GAMM</name>
<keyword evidence="2" id="KW-1185">Reference proteome</keyword>
<dbReference type="AlphaFoldDB" id="A0A366J929"/>
<proteinExistence type="predicted"/>
<accession>A0A366J929</accession>
<reference evidence="1 2" key="1">
    <citation type="submission" date="2018-06" db="EMBL/GenBank/DDBJ databases">
        <title>Genomic Encyclopedia of Type Strains, Phase III (KMG-III): the genomes of soil and plant-associated and newly described type strains.</title>
        <authorList>
            <person name="Whitman W."/>
        </authorList>
    </citation>
    <scope>NUCLEOTIDE SEQUENCE [LARGE SCALE GENOMIC DNA]</scope>
    <source>
        <strain evidence="1 2">CECT 7377</strain>
    </source>
</reference>
<dbReference type="RefSeq" id="WP_113916503.1">
    <property type="nucleotide sequence ID" value="NZ_QNSE01000006.1"/>
</dbReference>
<evidence type="ECO:0000313" key="2">
    <source>
        <dbReference type="Proteomes" id="UP000252792"/>
    </source>
</evidence>
<dbReference type="EMBL" id="QNSE01000006">
    <property type="protein sequence ID" value="RBP83526.1"/>
    <property type="molecule type" value="Genomic_DNA"/>
</dbReference>
<protein>
    <submittedName>
        <fullName evidence="1">Uncharacterized protein</fullName>
    </submittedName>
</protein>
<sequence length="84" mass="9757">MVNAKVSKLGLVLPKYLCWAHNAKELKKYTREAKAFGRSLGYEFTEIPNSVCEKNDYAQREYKRYPVSFGIKVGKSYFLELNID</sequence>